<organism evidence="8 9">
    <name type="scientific">Paraburkholderia denitrificans</name>
    <dbReference type="NCBI Taxonomy" id="694025"/>
    <lineage>
        <taxon>Bacteria</taxon>
        <taxon>Pseudomonadati</taxon>
        <taxon>Pseudomonadota</taxon>
        <taxon>Betaproteobacteria</taxon>
        <taxon>Burkholderiales</taxon>
        <taxon>Burkholderiaceae</taxon>
        <taxon>Paraburkholderia</taxon>
    </lineage>
</organism>
<keyword evidence="9" id="KW-1185">Reference proteome</keyword>
<dbReference type="InterPro" id="IPR039538">
    <property type="entry name" value="BetI_C"/>
</dbReference>
<comment type="caution">
    <text evidence="8">The sequence shown here is derived from an EMBL/GenBank/DDBJ whole genome shotgun (WGS) entry which is preliminary data.</text>
</comment>
<evidence type="ECO:0000256" key="2">
    <source>
        <dbReference type="ARBA" id="ARBA00023015"/>
    </source>
</evidence>
<keyword evidence="2" id="KW-0805">Transcription regulation</keyword>
<dbReference type="InterPro" id="IPR009057">
    <property type="entry name" value="Homeodomain-like_sf"/>
</dbReference>
<protein>
    <submittedName>
        <fullName evidence="8">TetR/AcrR family transcriptional regulator</fullName>
    </submittedName>
</protein>
<dbReference type="InterPro" id="IPR001647">
    <property type="entry name" value="HTH_TetR"/>
</dbReference>
<evidence type="ECO:0000256" key="4">
    <source>
        <dbReference type="ARBA" id="ARBA00023163"/>
    </source>
</evidence>
<keyword evidence="4" id="KW-0804">Transcription</keyword>
<dbReference type="SUPFAM" id="SSF48498">
    <property type="entry name" value="Tetracyclin repressor-like, C-terminal domain"/>
    <property type="match status" value="1"/>
</dbReference>
<dbReference type="Gene3D" id="1.10.357.10">
    <property type="entry name" value="Tetracycline Repressor, domain 2"/>
    <property type="match status" value="1"/>
</dbReference>
<name>A0ABW0JCS1_9BURK</name>
<feature type="DNA-binding region" description="H-T-H motif" evidence="5">
    <location>
        <begin position="56"/>
        <end position="75"/>
    </location>
</feature>
<reference evidence="9" key="1">
    <citation type="journal article" date="2019" name="Int. J. Syst. Evol. Microbiol.">
        <title>The Global Catalogue of Microorganisms (GCM) 10K type strain sequencing project: providing services to taxonomists for standard genome sequencing and annotation.</title>
        <authorList>
            <consortium name="The Broad Institute Genomics Platform"/>
            <consortium name="The Broad Institute Genome Sequencing Center for Infectious Disease"/>
            <person name="Wu L."/>
            <person name="Ma J."/>
        </authorList>
    </citation>
    <scope>NUCLEOTIDE SEQUENCE [LARGE SCALE GENOMIC DNA]</scope>
    <source>
        <strain evidence="9">CCUG 56042</strain>
    </source>
</reference>
<evidence type="ECO:0000256" key="5">
    <source>
        <dbReference type="PROSITE-ProRule" id="PRU00335"/>
    </source>
</evidence>
<dbReference type="InterPro" id="IPR036271">
    <property type="entry name" value="Tet_transcr_reg_TetR-rel_C_sf"/>
</dbReference>
<evidence type="ECO:0000256" key="6">
    <source>
        <dbReference type="SAM" id="MobiDB-lite"/>
    </source>
</evidence>
<evidence type="ECO:0000313" key="8">
    <source>
        <dbReference type="EMBL" id="MFC5430728.1"/>
    </source>
</evidence>
<keyword evidence="3 5" id="KW-0238">DNA-binding</keyword>
<proteinExistence type="predicted"/>
<evidence type="ECO:0000313" key="9">
    <source>
        <dbReference type="Proteomes" id="UP001596103"/>
    </source>
</evidence>
<feature type="domain" description="HTH tetR-type" evidence="7">
    <location>
        <begin position="33"/>
        <end position="93"/>
    </location>
</feature>
<dbReference type="EMBL" id="JBHSMP010000022">
    <property type="protein sequence ID" value="MFC5430728.1"/>
    <property type="molecule type" value="Genomic_DNA"/>
</dbReference>
<dbReference type="PANTHER" id="PTHR30055:SF234">
    <property type="entry name" value="HTH-TYPE TRANSCRIPTIONAL REGULATOR BETI"/>
    <property type="match status" value="1"/>
</dbReference>
<evidence type="ECO:0000256" key="3">
    <source>
        <dbReference type="ARBA" id="ARBA00023125"/>
    </source>
</evidence>
<dbReference type="Pfam" id="PF13977">
    <property type="entry name" value="TetR_C_6"/>
    <property type="match status" value="1"/>
</dbReference>
<gene>
    <name evidence="8" type="ORF">ACFPTO_18270</name>
</gene>
<keyword evidence="1" id="KW-0678">Repressor</keyword>
<sequence>MTVPNEQHSSRKRRELDVAPSGAAPHGLRVQGVRTHNAIIRIATKALLEDGLLDFSLRSVALRAGISVSNLQYYFPTRLDVMRAVMAPLVESYLYDLKQALESNASPRESLDEILDRTLRDVKDSKVVALWWHFFSIAAADPGCARLLDDWYETAITDLAKLIRIANPARTETESAHITVLLISMVDGLTVHLGTARSSRAYMRDIEEKYLATARALVWGKSPETEAAPRLERSRRNGTEP</sequence>
<dbReference type="InterPro" id="IPR050109">
    <property type="entry name" value="HTH-type_TetR-like_transc_reg"/>
</dbReference>
<evidence type="ECO:0000259" key="7">
    <source>
        <dbReference type="PROSITE" id="PS50977"/>
    </source>
</evidence>
<accession>A0ABW0JCS1</accession>
<dbReference type="Proteomes" id="UP001596103">
    <property type="component" value="Unassembled WGS sequence"/>
</dbReference>
<dbReference type="PANTHER" id="PTHR30055">
    <property type="entry name" value="HTH-TYPE TRANSCRIPTIONAL REGULATOR RUTR"/>
    <property type="match status" value="1"/>
</dbReference>
<dbReference type="SUPFAM" id="SSF46689">
    <property type="entry name" value="Homeodomain-like"/>
    <property type="match status" value="1"/>
</dbReference>
<evidence type="ECO:0000256" key="1">
    <source>
        <dbReference type="ARBA" id="ARBA00022491"/>
    </source>
</evidence>
<dbReference type="PROSITE" id="PS50977">
    <property type="entry name" value="HTH_TETR_2"/>
    <property type="match status" value="1"/>
</dbReference>
<dbReference type="RefSeq" id="WP_377713421.1">
    <property type="nucleotide sequence ID" value="NZ_JBHSMP010000022.1"/>
</dbReference>
<feature type="region of interest" description="Disordered" evidence="6">
    <location>
        <begin position="1"/>
        <end position="23"/>
    </location>
</feature>